<reference evidence="4 5" key="1">
    <citation type="submission" date="2019-06" db="EMBL/GenBank/DDBJ databases">
        <title>Sequencing the genomes of 1000 actinobacteria strains.</title>
        <authorList>
            <person name="Klenk H.-P."/>
        </authorList>
    </citation>
    <scope>NUCLEOTIDE SEQUENCE [LARGE SCALE GENOMIC DNA]</scope>
    <source>
        <strain evidence="4 5">DSM 45928</strain>
    </source>
</reference>
<proteinExistence type="predicted"/>
<comment type="caution">
    <text evidence="4">The sequence shown here is derived from an EMBL/GenBank/DDBJ whole genome shotgun (WGS) entry which is preliminary data.</text>
</comment>
<evidence type="ECO:0000256" key="1">
    <source>
        <dbReference type="SAM" id="MobiDB-lite"/>
    </source>
</evidence>
<feature type="region of interest" description="Disordered" evidence="1">
    <location>
        <begin position="1"/>
        <end position="21"/>
    </location>
</feature>
<accession>A0A543ARI9</accession>
<dbReference type="PANTHER" id="PTHR37312">
    <property type="entry name" value="MEMBRANE-BOUND ACYLTRANSFERASE YKRP-RELATED"/>
    <property type="match status" value="1"/>
</dbReference>
<dbReference type="RefSeq" id="WP_142034891.1">
    <property type="nucleotide sequence ID" value="NZ_JBHTGS010000001.1"/>
</dbReference>
<dbReference type="InParanoid" id="A0A543ARI9"/>
<evidence type="ECO:0000259" key="3">
    <source>
        <dbReference type="Pfam" id="PF01757"/>
    </source>
</evidence>
<evidence type="ECO:0000313" key="4">
    <source>
        <dbReference type="EMBL" id="TQL75200.1"/>
    </source>
</evidence>
<feature type="transmembrane region" description="Helical" evidence="2">
    <location>
        <begin position="175"/>
        <end position="191"/>
    </location>
</feature>
<dbReference type="AlphaFoldDB" id="A0A543ARI9"/>
<name>A0A543ARI9_9ACTN</name>
<feature type="domain" description="Acyltransferase 3" evidence="3">
    <location>
        <begin position="30"/>
        <end position="329"/>
    </location>
</feature>
<feature type="transmembrane region" description="Helical" evidence="2">
    <location>
        <begin position="60"/>
        <end position="82"/>
    </location>
</feature>
<evidence type="ECO:0000256" key="2">
    <source>
        <dbReference type="SAM" id="Phobius"/>
    </source>
</evidence>
<feature type="transmembrane region" description="Helical" evidence="2">
    <location>
        <begin position="203"/>
        <end position="223"/>
    </location>
</feature>
<dbReference type="EMBL" id="VFOW01000001">
    <property type="protein sequence ID" value="TQL75200.1"/>
    <property type="molecule type" value="Genomic_DNA"/>
</dbReference>
<sequence>MSVDAPTERVPTAEPAPAAAKPAEKQRDAYFSNAKLALIVLVVIGHSWSPLTGQSFSVNAFYMTLYAFHMPAFILLCGYFSRSFTGRPDQLRRVLTGIVAPYVIFSLLYGLLRIWIDGEFSWSLLYPYYLTWFLAALFVWRVTSPIWRVVKYPILVATLISIGALMMDLPGVFDIGRILQFLPFFVVGMFLRREHFEYLKRPFIKYPAVVLTLVVVGLAYAFAGDLNTNWIYFNEGAEQMDVSRLTALPIKLVLMAVSVILLVTFFAWIPDRTMPWTSLGEATMYAFLLHGFVTRGANYGMGWFDNDFVHTAAGAVTVTLLAVGLAFLLMSPPVRWLTRPIVEPRLDWLVRSRDQLQPSSRPANVNS</sequence>
<feature type="transmembrane region" description="Helical" evidence="2">
    <location>
        <begin position="122"/>
        <end position="140"/>
    </location>
</feature>
<feature type="transmembrane region" description="Helical" evidence="2">
    <location>
        <begin position="308"/>
        <end position="329"/>
    </location>
</feature>
<keyword evidence="2" id="KW-0812">Transmembrane</keyword>
<dbReference type="OrthoDB" id="6623990at2"/>
<feature type="transmembrane region" description="Helical" evidence="2">
    <location>
        <begin position="152"/>
        <end position="169"/>
    </location>
</feature>
<gene>
    <name evidence="4" type="ORF">FB566_0697</name>
</gene>
<dbReference type="PANTHER" id="PTHR37312:SF1">
    <property type="entry name" value="MEMBRANE-BOUND ACYLTRANSFERASE YKRP-RELATED"/>
    <property type="match status" value="1"/>
</dbReference>
<dbReference type="InterPro" id="IPR052734">
    <property type="entry name" value="Nod_factor_acetyltransferase"/>
</dbReference>
<evidence type="ECO:0000313" key="5">
    <source>
        <dbReference type="Proteomes" id="UP000317043"/>
    </source>
</evidence>
<dbReference type="Pfam" id="PF01757">
    <property type="entry name" value="Acyl_transf_3"/>
    <property type="match status" value="1"/>
</dbReference>
<keyword evidence="2" id="KW-0472">Membrane</keyword>
<keyword evidence="5" id="KW-1185">Reference proteome</keyword>
<keyword evidence="4" id="KW-0808">Transferase</keyword>
<keyword evidence="2" id="KW-1133">Transmembrane helix</keyword>
<feature type="transmembrane region" description="Helical" evidence="2">
    <location>
        <begin position="30"/>
        <end position="48"/>
    </location>
</feature>
<protein>
    <submittedName>
        <fullName evidence="4">Fucose 4-O-acetylase-like acetyltransferase</fullName>
    </submittedName>
</protein>
<dbReference type="Proteomes" id="UP000317043">
    <property type="component" value="Unassembled WGS sequence"/>
</dbReference>
<feature type="transmembrane region" description="Helical" evidence="2">
    <location>
        <begin position="94"/>
        <end position="116"/>
    </location>
</feature>
<organism evidence="4 5">
    <name type="scientific">Stackebrandtia endophytica</name>
    <dbReference type="NCBI Taxonomy" id="1496996"/>
    <lineage>
        <taxon>Bacteria</taxon>
        <taxon>Bacillati</taxon>
        <taxon>Actinomycetota</taxon>
        <taxon>Actinomycetes</taxon>
        <taxon>Glycomycetales</taxon>
        <taxon>Glycomycetaceae</taxon>
        <taxon>Stackebrandtia</taxon>
    </lineage>
</organism>
<dbReference type="GO" id="GO:0016747">
    <property type="term" value="F:acyltransferase activity, transferring groups other than amino-acyl groups"/>
    <property type="evidence" value="ECO:0007669"/>
    <property type="project" value="InterPro"/>
</dbReference>
<feature type="transmembrane region" description="Helical" evidence="2">
    <location>
        <begin position="282"/>
        <end position="302"/>
    </location>
</feature>
<feature type="compositionally biased region" description="Low complexity" evidence="1">
    <location>
        <begin position="8"/>
        <end position="21"/>
    </location>
</feature>
<dbReference type="InterPro" id="IPR002656">
    <property type="entry name" value="Acyl_transf_3_dom"/>
</dbReference>
<feature type="transmembrane region" description="Helical" evidence="2">
    <location>
        <begin position="250"/>
        <end position="270"/>
    </location>
</feature>